<evidence type="ECO:0000313" key="1">
    <source>
        <dbReference type="Proteomes" id="UP000079169"/>
    </source>
</evidence>
<dbReference type="PaxDb" id="121845-A0A3Q0J164"/>
<dbReference type="GeneID" id="103513144"/>
<gene>
    <name evidence="2" type="primary">LOC103513144</name>
</gene>
<name>A0A3Q0J164_DIACI</name>
<dbReference type="KEGG" id="dci:103513144"/>
<dbReference type="Proteomes" id="UP000079169">
    <property type="component" value="Unplaced"/>
</dbReference>
<dbReference type="AlphaFoldDB" id="A0A3Q0J164"/>
<keyword evidence="1" id="KW-1185">Reference proteome</keyword>
<sequence>MYVVYDHNTVGVIDYQAQEMKRVKKITTMKESPTSHQRQILCRSLNEKHALEIESNEAVTYVLCMEKFGLTLILCGFQNGMLSVLDDYFIVQSRINSASSEPSPVASILSNEANTVLAVAYEAGTIGLYDMIDPTELQLITIYQVDSNVSVTDLKCTVEVVIAGDSDGEITIMSPELKLLYWAKQFGVSFVKGLSIRQSKRNRLSESRLYTPSSSDQKRPSVYSVARDLRVAIGEKVEKTIGKVDKKIGRETIGRNVEKTAEKFESETESSGISEKPLVTAKLKLETFLEEMPTEATLERNALKVNDLVVLGDKGELQVEKLYIGTFVFNNTGDTRECCELESPTSHQRQILCRSLNEKHALEIESNEAVTYVLCMEKFGLTLILCGFQNACREYVSKQACFLHSGDIAFCTTIDLCDLPFILSALGFFPSEFDLRNISAEIDLMGLTELDFAHFLGRWPRW</sequence>
<protein>
    <submittedName>
        <fullName evidence="2">Uncharacterized protein LOC103513144</fullName>
    </submittedName>
</protein>
<dbReference type="InterPro" id="IPR036322">
    <property type="entry name" value="WD40_repeat_dom_sf"/>
</dbReference>
<dbReference type="RefSeq" id="XP_026682227.1">
    <property type="nucleotide sequence ID" value="XM_026826426.1"/>
</dbReference>
<organism evidence="1 2">
    <name type="scientific">Diaphorina citri</name>
    <name type="common">Asian citrus psyllid</name>
    <dbReference type="NCBI Taxonomy" id="121845"/>
    <lineage>
        <taxon>Eukaryota</taxon>
        <taxon>Metazoa</taxon>
        <taxon>Ecdysozoa</taxon>
        <taxon>Arthropoda</taxon>
        <taxon>Hexapoda</taxon>
        <taxon>Insecta</taxon>
        <taxon>Pterygota</taxon>
        <taxon>Neoptera</taxon>
        <taxon>Paraneoptera</taxon>
        <taxon>Hemiptera</taxon>
        <taxon>Sternorrhyncha</taxon>
        <taxon>Psylloidea</taxon>
        <taxon>Psyllidae</taxon>
        <taxon>Diaphorininae</taxon>
        <taxon>Diaphorina</taxon>
    </lineage>
</organism>
<proteinExistence type="predicted"/>
<evidence type="ECO:0000313" key="2">
    <source>
        <dbReference type="RefSeq" id="XP_026682227.1"/>
    </source>
</evidence>
<accession>A0A3Q0J164</accession>
<reference evidence="2" key="1">
    <citation type="submission" date="2025-08" db="UniProtKB">
        <authorList>
            <consortium name="RefSeq"/>
        </authorList>
    </citation>
    <scope>IDENTIFICATION</scope>
</reference>
<dbReference type="SUPFAM" id="SSF50978">
    <property type="entry name" value="WD40 repeat-like"/>
    <property type="match status" value="1"/>
</dbReference>